<keyword evidence="1" id="KW-0805">Transcription regulation</keyword>
<dbReference type="SUPFAM" id="SSF54909">
    <property type="entry name" value="Dimeric alpha+beta barrel"/>
    <property type="match status" value="1"/>
</dbReference>
<dbReference type="CDD" id="cd00090">
    <property type="entry name" value="HTH_ARSR"/>
    <property type="match status" value="1"/>
</dbReference>
<feature type="compositionally biased region" description="Low complexity" evidence="4">
    <location>
        <begin position="8"/>
        <end position="19"/>
    </location>
</feature>
<gene>
    <name evidence="6" type="ORF">COB13_07400</name>
</gene>
<feature type="region of interest" description="Disordered" evidence="4">
    <location>
        <begin position="1"/>
        <end position="22"/>
    </location>
</feature>
<evidence type="ECO:0000256" key="4">
    <source>
        <dbReference type="SAM" id="MobiDB-lite"/>
    </source>
</evidence>
<reference key="1">
    <citation type="submission" date="2017-08" db="EMBL/GenBank/DDBJ databases">
        <title>A dynamic microbial community with high functional redundancy inhabits the cold, oxic subseafloor aquifer.</title>
        <authorList>
            <person name="Tully B.J."/>
            <person name="Wheat C.G."/>
            <person name="Glazer B.T."/>
            <person name="Huber J.A."/>
        </authorList>
    </citation>
    <scope>NUCLEOTIDE SEQUENCE [LARGE SCALE GENOMIC DNA]</scope>
</reference>
<dbReference type="InterPro" id="IPR019887">
    <property type="entry name" value="Tscrpt_reg_AsnC/Lrp_C"/>
</dbReference>
<keyword evidence="2" id="KW-0238">DNA-binding</keyword>
<sequence>MVKLKLMASSPKSSRSAKSTRGQIMAHIKMDRIFVKILSLLQKDGRISNSDLSEQVNLSASPCHQRMRKLEKSGIIKGYMARLDLSKLRHHDTVIAEVALNSHNMESFVQFEQYARNHSRIVECFKVSGPFDYFVRFICKDMEEYNKLSDEILSETNAATVKSFVVLQHVKEFTGFPLDELVDDAPEYFEG</sequence>
<feature type="domain" description="HTH asnC-type" evidence="5">
    <location>
        <begin position="30"/>
        <end position="101"/>
    </location>
</feature>
<dbReference type="Pfam" id="PF13412">
    <property type="entry name" value="HTH_24"/>
    <property type="match status" value="1"/>
</dbReference>
<dbReference type="GO" id="GO:0043565">
    <property type="term" value="F:sequence-specific DNA binding"/>
    <property type="evidence" value="ECO:0007669"/>
    <property type="project" value="InterPro"/>
</dbReference>
<dbReference type="Pfam" id="PF01037">
    <property type="entry name" value="AsnC_trans_reg"/>
    <property type="match status" value="1"/>
</dbReference>
<dbReference type="Gene3D" id="1.10.10.10">
    <property type="entry name" value="Winged helix-like DNA-binding domain superfamily/Winged helix DNA-binding domain"/>
    <property type="match status" value="1"/>
</dbReference>
<dbReference type="PRINTS" id="PR00033">
    <property type="entry name" value="HTHASNC"/>
</dbReference>
<evidence type="ECO:0000256" key="3">
    <source>
        <dbReference type="ARBA" id="ARBA00023163"/>
    </source>
</evidence>
<organism evidence="6">
    <name type="scientific">OCS116 cluster bacterium</name>
    <dbReference type="NCBI Taxonomy" id="2030921"/>
    <lineage>
        <taxon>Bacteria</taxon>
        <taxon>Pseudomonadati</taxon>
        <taxon>Pseudomonadota</taxon>
        <taxon>Alphaproteobacteria</taxon>
        <taxon>OCS116 cluster</taxon>
    </lineage>
</organism>
<dbReference type="InterPro" id="IPR011008">
    <property type="entry name" value="Dimeric_a/b-barrel"/>
</dbReference>
<dbReference type="PROSITE" id="PS50956">
    <property type="entry name" value="HTH_ASNC_2"/>
    <property type="match status" value="1"/>
</dbReference>
<name>A0A2A4Z3H2_9PROT</name>
<dbReference type="GO" id="GO:0043200">
    <property type="term" value="P:response to amino acid"/>
    <property type="evidence" value="ECO:0007669"/>
    <property type="project" value="TreeGrafter"/>
</dbReference>
<dbReference type="GO" id="GO:0006355">
    <property type="term" value="P:regulation of DNA-templated transcription"/>
    <property type="evidence" value="ECO:0007669"/>
    <property type="project" value="UniProtKB-ARBA"/>
</dbReference>
<evidence type="ECO:0000313" key="6">
    <source>
        <dbReference type="EMBL" id="PCJ01674.1"/>
    </source>
</evidence>
<dbReference type="EMBL" id="NVUS01000007">
    <property type="protein sequence ID" value="PCJ01674.1"/>
    <property type="molecule type" value="Genomic_DNA"/>
</dbReference>
<dbReference type="InterPro" id="IPR019888">
    <property type="entry name" value="Tscrpt_reg_AsnC-like"/>
</dbReference>
<evidence type="ECO:0000256" key="1">
    <source>
        <dbReference type="ARBA" id="ARBA00023015"/>
    </source>
</evidence>
<accession>A0A2A4Z3H2</accession>
<dbReference type="InterPro" id="IPR036388">
    <property type="entry name" value="WH-like_DNA-bd_sf"/>
</dbReference>
<keyword evidence="3" id="KW-0804">Transcription</keyword>
<dbReference type="InterPro" id="IPR000485">
    <property type="entry name" value="AsnC-type_HTH_dom"/>
</dbReference>
<dbReference type="PANTHER" id="PTHR30154">
    <property type="entry name" value="LEUCINE-RESPONSIVE REGULATORY PROTEIN"/>
    <property type="match status" value="1"/>
</dbReference>
<dbReference type="SUPFAM" id="SSF46785">
    <property type="entry name" value="Winged helix' DNA-binding domain"/>
    <property type="match status" value="1"/>
</dbReference>
<protein>
    <submittedName>
        <fullName evidence="6">AsnC family transcriptional regulator</fullName>
    </submittedName>
</protein>
<evidence type="ECO:0000259" key="5">
    <source>
        <dbReference type="PROSITE" id="PS50956"/>
    </source>
</evidence>
<evidence type="ECO:0000256" key="2">
    <source>
        <dbReference type="ARBA" id="ARBA00023125"/>
    </source>
</evidence>
<dbReference type="SMART" id="SM00344">
    <property type="entry name" value="HTH_ASNC"/>
    <property type="match status" value="1"/>
</dbReference>
<dbReference type="AlphaFoldDB" id="A0A2A4Z3H2"/>
<dbReference type="InterPro" id="IPR036390">
    <property type="entry name" value="WH_DNA-bd_sf"/>
</dbReference>
<dbReference type="GO" id="GO:0005829">
    <property type="term" value="C:cytosol"/>
    <property type="evidence" value="ECO:0007669"/>
    <property type="project" value="TreeGrafter"/>
</dbReference>
<dbReference type="InterPro" id="IPR011991">
    <property type="entry name" value="ArsR-like_HTH"/>
</dbReference>
<comment type="caution">
    <text evidence="6">The sequence shown here is derived from an EMBL/GenBank/DDBJ whole genome shotgun (WGS) entry which is preliminary data.</text>
</comment>
<dbReference type="Gene3D" id="3.30.70.920">
    <property type="match status" value="1"/>
</dbReference>
<reference evidence="6" key="2">
    <citation type="journal article" date="2018" name="ISME J.">
        <title>A dynamic microbial community with high functional redundancy inhabits the cold, oxic subseafloor aquifer.</title>
        <authorList>
            <person name="Tully B.J."/>
            <person name="Wheat C.G."/>
            <person name="Glazer B.T."/>
            <person name="Huber J.A."/>
        </authorList>
    </citation>
    <scope>NUCLEOTIDE SEQUENCE</scope>
    <source>
        <strain evidence="6">NORP83</strain>
    </source>
</reference>
<dbReference type="PANTHER" id="PTHR30154:SF34">
    <property type="entry name" value="TRANSCRIPTIONAL REGULATOR AZLB"/>
    <property type="match status" value="1"/>
</dbReference>
<proteinExistence type="predicted"/>